<feature type="compositionally biased region" description="Polar residues" evidence="4">
    <location>
        <begin position="531"/>
        <end position="544"/>
    </location>
</feature>
<dbReference type="PANTHER" id="PTHR11829">
    <property type="entry name" value="FORKHEAD BOX PROTEIN"/>
    <property type="match status" value="1"/>
</dbReference>
<feature type="region of interest" description="Disordered" evidence="4">
    <location>
        <begin position="802"/>
        <end position="823"/>
    </location>
</feature>
<comment type="subcellular location">
    <subcellularLocation>
        <location evidence="3">Nucleus</location>
    </subcellularLocation>
</comment>
<evidence type="ECO:0000256" key="4">
    <source>
        <dbReference type="SAM" id="MobiDB-lite"/>
    </source>
</evidence>
<feature type="domain" description="Fork-head" evidence="5">
    <location>
        <begin position="374"/>
        <end position="457"/>
    </location>
</feature>
<evidence type="ECO:0000256" key="2">
    <source>
        <dbReference type="ARBA" id="ARBA00023242"/>
    </source>
</evidence>
<dbReference type="InterPro" id="IPR030456">
    <property type="entry name" value="TF_fork_head_CS_2"/>
</dbReference>
<keyword evidence="1 3" id="KW-0238">DNA-binding</keyword>
<dbReference type="PROSITE" id="PS50039">
    <property type="entry name" value="FORK_HEAD_3"/>
    <property type="match status" value="1"/>
</dbReference>
<dbReference type="GO" id="GO:0009653">
    <property type="term" value="P:anatomical structure morphogenesis"/>
    <property type="evidence" value="ECO:0007669"/>
    <property type="project" value="TreeGrafter"/>
</dbReference>
<feature type="region of interest" description="Disordered" evidence="4">
    <location>
        <begin position="523"/>
        <end position="558"/>
    </location>
</feature>
<dbReference type="GO" id="GO:0030154">
    <property type="term" value="P:cell differentiation"/>
    <property type="evidence" value="ECO:0007669"/>
    <property type="project" value="TreeGrafter"/>
</dbReference>
<evidence type="ECO:0000256" key="3">
    <source>
        <dbReference type="PROSITE-ProRule" id="PRU00089"/>
    </source>
</evidence>
<dbReference type="WBParaSite" id="SMTH1_38210.1">
    <property type="protein sequence ID" value="SMTH1_38210.1"/>
    <property type="gene ID" value="SMTH1_38210"/>
</dbReference>
<evidence type="ECO:0000313" key="7">
    <source>
        <dbReference type="WBParaSite" id="SMTH1_38210.1"/>
    </source>
</evidence>
<sequence length="876" mass="100155">MEQNISPSTIAVGLHTASENTDSCLKRLVTKSPLEAMAQRFGHVVREIQINLPSQINNRYDSLQYSSDFTNFSVNPRTTSSSSLMYPYFTPIPQLHYFNAATTTTTTTTTVTSIANNTIVNNILPDSTPRSVSKLPLLLSKSSFDYFHSKLCETVSVSENLSKITSSGALKQRCSSELHNINDIDTMTGDFSDPFISSHAYSLNSVKHSSPERQNFRNTLCVKSNHLNSLQENQFNGINECELHSVVNEATTYGLNLSLQNDKMTNRERLYHNFENCHHGFLNGTNHCDMLNSNNLSIFECKNHSYPNNLINSNLCLSKCDYIEAYSSPMFNNSLESYTCPDHSVKYPASSSNIYLNKSIPMFWSNDCNNPNVKPPFSYITLIITLNEIYAWIMHTFAYYRKNTRRWQNSIRHALSFNDCFIKVPRPSGEAGKGSYWTVHPLAIDMFDNGSSMRRNRKFIDENRYRHNHSHATIHMNGKKYTSVKNYEINLLNHAPHYHYQSQINMNKNDNVQWSIMIKNNNNNNNNNNNIQDDLISTHSNSRGQYHLNEDDDDGDDDDNIDGYMNQFTGKVKQSTVYNNNNDNNINSKNHNYNYNSKDDYIKTITMLNQIKSPCTTTEKSWKTLSIPSDTLNCLNDCIHQIYDNNTNTNNNNDNNNNNSNHKNSKYLLPPPFHHHHRDHHQRNLNLDASTFHDNYPVNNYKCEMILSSSLSSSSSSSLSFSSSSAFSPSSIVMATLCSSTTSSGLICNPNQYHHDIQSHNTLDYHQYINHYKNQLNPCLSLLNNSYQKSINSSQNLINSENIDNKTSNNNNNSDDNNWNKINVNNENSIGTYDNTDYDDNEGNVIDSTDNNNNDKLSLSRNTIKWYKEFSLNQML</sequence>
<dbReference type="SUPFAM" id="SSF46785">
    <property type="entry name" value="Winged helix' DNA-binding domain"/>
    <property type="match status" value="1"/>
</dbReference>
<dbReference type="PRINTS" id="PR00053">
    <property type="entry name" value="FORKHEAD"/>
</dbReference>
<dbReference type="InterPro" id="IPR036390">
    <property type="entry name" value="WH_DNA-bd_sf"/>
</dbReference>
<dbReference type="PROSITE" id="PS00658">
    <property type="entry name" value="FORK_HEAD_2"/>
    <property type="match status" value="1"/>
</dbReference>
<organism evidence="6 7">
    <name type="scientific">Schistosoma mattheei</name>
    <dbReference type="NCBI Taxonomy" id="31246"/>
    <lineage>
        <taxon>Eukaryota</taxon>
        <taxon>Metazoa</taxon>
        <taxon>Spiralia</taxon>
        <taxon>Lophotrochozoa</taxon>
        <taxon>Platyhelminthes</taxon>
        <taxon>Trematoda</taxon>
        <taxon>Digenea</taxon>
        <taxon>Strigeidida</taxon>
        <taxon>Schistosomatoidea</taxon>
        <taxon>Schistosomatidae</taxon>
        <taxon>Schistosoma</taxon>
    </lineage>
</organism>
<dbReference type="Gene3D" id="1.10.10.10">
    <property type="entry name" value="Winged helix-like DNA-binding domain superfamily/Winged helix DNA-binding domain"/>
    <property type="match status" value="1"/>
</dbReference>
<dbReference type="Proteomes" id="UP000050791">
    <property type="component" value="Unassembled WGS sequence"/>
</dbReference>
<feature type="region of interest" description="Disordered" evidence="4">
    <location>
        <begin position="648"/>
        <end position="681"/>
    </location>
</feature>
<dbReference type="Pfam" id="PF00250">
    <property type="entry name" value="Forkhead"/>
    <property type="match status" value="1"/>
</dbReference>
<feature type="DNA-binding region" description="Fork-head" evidence="3">
    <location>
        <begin position="374"/>
        <end position="457"/>
    </location>
</feature>
<dbReference type="PANTHER" id="PTHR11829:SF343">
    <property type="entry name" value="FORK-HEAD DOMAIN-CONTAINING PROTEIN"/>
    <property type="match status" value="1"/>
</dbReference>
<dbReference type="InterPro" id="IPR036388">
    <property type="entry name" value="WH-like_DNA-bd_sf"/>
</dbReference>
<accession>A0AA85B7R1</accession>
<feature type="compositionally biased region" description="Low complexity" evidence="4">
    <location>
        <begin position="648"/>
        <end position="662"/>
    </location>
</feature>
<dbReference type="AlphaFoldDB" id="A0AA85B7R1"/>
<dbReference type="GO" id="GO:0000978">
    <property type="term" value="F:RNA polymerase II cis-regulatory region sequence-specific DNA binding"/>
    <property type="evidence" value="ECO:0007669"/>
    <property type="project" value="TreeGrafter"/>
</dbReference>
<dbReference type="GO" id="GO:0000981">
    <property type="term" value="F:DNA-binding transcription factor activity, RNA polymerase II-specific"/>
    <property type="evidence" value="ECO:0007669"/>
    <property type="project" value="TreeGrafter"/>
</dbReference>
<reference evidence="7" key="1">
    <citation type="submission" date="2023-11" db="UniProtKB">
        <authorList>
            <consortium name="WormBaseParasite"/>
        </authorList>
    </citation>
    <scope>IDENTIFICATION</scope>
</reference>
<evidence type="ECO:0000259" key="5">
    <source>
        <dbReference type="PROSITE" id="PS50039"/>
    </source>
</evidence>
<name>A0AA85B7R1_9TREM</name>
<proteinExistence type="predicted"/>
<evidence type="ECO:0000313" key="6">
    <source>
        <dbReference type="Proteomes" id="UP000050791"/>
    </source>
</evidence>
<protein>
    <recommendedName>
        <fullName evidence="5">Fork-head domain-containing protein</fullName>
    </recommendedName>
</protein>
<dbReference type="InterPro" id="IPR001766">
    <property type="entry name" value="Fork_head_dom"/>
</dbReference>
<dbReference type="InterPro" id="IPR050211">
    <property type="entry name" value="FOX_domain-containing"/>
</dbReference>
<dbReference type="SMART" id="SM00339">
    <property type="entry name" value="FH"/>
    <property type="match status" value="1"/>
</dbReference>
<evidence type="ECO:0000256" key="1">
    <source>
        <dbReference type="ARBA" id="ARBA00023125"/>
    </source>
</evidence>
<keyword evidence="2 3" id="KW-0539">Nucleus</keyword>
<dbReference type="GO" id="GO:0005634">
    <property type="term" value="C:nucleus"/>
    <property type="evidence" value="ECO:0007669"/>
    <property type="project" value="UniProtKB-SubCell"/>
</dbReference>